<evidence type="ECO:0000256" key="1">
    <source>
        <dbReference type="SAM" id="MobiDB-lite"/>
    </source>
</evidence>
<gene>
    <name evidence="2" type="ORF">R3P38DRAFT_2946700</name>
    <name evidence="3" type="ORF">R3P38DRAFT_2946728</name>
    <name evidence="4" type="ORF">R3P38DRAFT_2947356</name>
</gene>
<keyword evidence="5" id="KW-1185">Reference proteome</keyword>
<dbReference type="AlphaFoldDB" id="A0AAW0BI49"/>
<dbReference type="EMBL" id="JAWWNJ010000032">
    <property type="protein sequence ID" value="KAK7026168.1"/>
    <property type="molecule type" value="Genomic_DNA"/>
</dbReference>
<dbReference type="EMBL" id="JAWWNJ010000032">
    <property type="protein sequence ID" value="KAK7026162.1"/>
    <property type="molecule type" value="Genomic_DNA"/>
</dbReference>
<proteinExistence type="predicted"/>
<evidence type="ECO:0000313" key="3">
    <source>
        <dbReference type="EMBL" id="KAK7026168.1"/>
    </source>
</evidence>
<evidence type="ECO:0000313" key="4">
    <source>
        <dbReference type="EMBL" id="KAK7026190.1"/>
    </source>
</evidence>
<feature type="compositionally biased region" description="Basic residues" evidence="1">
    <location>
        <begin position="138"/>
        <end position="148"/>
    </location>
</feature>
<evidence type="ECO:0000313" key="2">
    <source>
        <dbReference type="EMBL" id="KAK7026162.1"/>
    </source>
</evidence>
<feature type="region of interest" description="Disordered" evidence="1">
    <location>
        <begin position="138"/>
        <end position="161"/>
    </location>
</feature>
<dbReference type="PANTHER" id="PTHR46791:SF5">
    <property type="entry name" value="CLR5 DOMAIN-CONTAINING PROTEIN-RELATED"/>
    <property type="match status" value="1"/>
</dbReference>
<reference evidence="3 5" key="1">
    <citation type="journal article" date="2024" name="J Genomics">
        <title>Draft genome sequencing and assembly of Favolaschia claudopus CIRM-BRFM 2984 isolated from oak limbs.</title>
        <authorList>
            <person name="Navarro D."/>
            <person name="Drula E."/>
            <person name="Chaduli D."/>
            <person name="Cazenave R."/>
            <person name="Ahrendt S."/>
            <person name="Wang J."/>
            <person name="Lipzen A."/>
            <person name="Daum C."/>
            <person name="Barry K."/>
            <person name="Grigoriev I.V."/>
            <person name="Favel A."/>
            <person name="Rosso M.N."/>
            <person name="Martin F."/>
        </authorList>
    </citation>
    <scope>NUCLEOTIDE SEQUENCE [LARGE SCALE GENOMIC DNA]</scope>
    <source>
        <strain evidence="3 5">CIRM-BRFM 2984</strain>
    </source>
</reference>
<protein>
    <submittedName>
        <fullName evidence="3">Uncharacterized protein</fullName>
    </submittedName>
</protein>
<organism evidence="3 5">
    <name type="scientific">Favolaschia claudopus</name>
    <dbReference type="NCBI Taxonomy" id="2862362"/>
    <lineage>
        <taxon>Eukaryota</taxon>
        <taxon>Fungi</taxon>
        <taxon>Dikarya</taxon>
        <taxon>Basidiomycota</taxon>
        <taxon>Agaricomycotina</taxon>
        <taxon>Agaricomycetes</taxon>
        <taxon>Agaricomycetidae</taxon>
        <taxon>Agaricales</taxon>
        <taxon>Marasmiineae</taxon>
        <taxon>Mycenaceae</taxon>
        <taxon>Favolaschia</taxon>
    </lineage>
</organism>
<evidence type="ECO:0000313" key="5">
    <source>
        <dbReference type="Proteomes" id="UP001362999"/>
    </source>
</evidence>
<dbReference type="PANTHER" id="PTHR46791">
    <property type="entry name" value="EXPRESSED PROTEIN"/>
    <property type="match status" value="1"/>
</dbReference>
<sequence length="434" mass="49567">MPNPTGANGREVQSCPSDEVLLAAFTEYAKENGGSGLSWEHQIQRLKSEHNFTVGRTTLSKIRKRVGAPSVRKTAKSLHPADLNQRVEDLKQSDALGLWGVSQVRGRLANEGVFATRQATRNSLHDNYDDEFENRFRGKKKPKKHRTPLHALGPWHQEHSDGHEKLGEQGLMIGKGIHLPIYASKDQYAAWLHSLLLMPHVRTAQAIAHYYLDLVEGRGYRISITLIVDGGTEVVEMLKIHERLRADAAPDFTLPEWPYSVSLPSTQNTPIESFWRLKRNGEGRSIRHVLEEGANQGYFMPNDDIHKQTFYWIWVPFIQWRLDLFREYWNNHRLQDLKAKINGSGMSPKNLFLNPQAGRVDARDCSIKVRPGLVHELREAYGGMEAREKTYRFVSPNFQAAADEAYVFLGCPDINLDSIWGIFTDVVKYLDEHH</sequence>
<dbReference type="Proteomes" id="UP001362999">
    <property type="component" value="Unassembled WGS sequence"/>
</dbReference>
<comment type="caution">
    <text evidence="3">The sequence shown here is derived from an EMBL/GenBank/DDBJ whole genome shotgun (WGS) entry which is preliminary data.</text>
</comment>
<dbReference type="EMBL" id="JAWWNJ010000032">
    <property type="protein sequence ID" value="KAK7026190.1"/>
    <property type="molecule type" value="Genomic_DNA"/>
</dbReference>
<name>A0AAW0BI49_9AGAR</name>
<accession>A0AAW0BI49</accession>